<reference evidence="1" key="2">
    <citation type="submission" date="2015-06" db="UniProtKB">
        <authorList>
            <consortium name="EnsemblProtists"/>
        </authorList>
    </citation>
    <scope>IDENTIFICATION</scope>
    <source>
        <strain evidence="1">Emoy2</strain>
    </source>
</reference>
<dbReference type="InParanoid" id="M4BBW4"/>
<dbReference type="EMBL" id="JH598116">
    <property type="status" value="NOT_ANNOTATED_CDS"/>
    <property type="molecule type" value="Genomic_DNA"/>
</dbReference>
<sequence length="75" mass="8195">MPLLHGLGALSVLSESRSLLHLFDLRAGNIMMTHQQKNALVVAACVAALAGLAEWSRNKRQLKIFARKLTSLIVT</sequence>
<dbReference type="HOGENOM" id="CLU_2676335_0_0_1"/>
<dbReference type="Proteomes" id="UP000011713">
    <property type="component" value="Unassembled WGS sequence"/>
</dbReference>
<evidence type="ECO:0000313" key="1">
    <source>
        <dbReference type="EnsemblProtists" id="HpaP803779"/>
    </source>
</evidence>
<protein>
    <submittedName>
        <fullName evidence="1">Uncharacterized protein</fullName>
    </submittedName>
</protein>
<dbReference type="VEuPathDB" id="FungiDB:HpaG803779"/>
<reference evidence="2" key="1">
    <citation type="journal article" date="2010" name="Science">
        <title>Signatures of adaptation to obligate biotrophy in the Hyaloperonospora arabidopsidis genome.</title>
        <authorList>
            <person name="Baxter L."/>
            <person name="Tripathy S."/>
            <person name="Ishaque N."/>
            <person name="Boot N."/>
            <person name="Cabral A."/>
            <person name="Kemen E."/>
            <person name="Thines M."/>
            <person name="Ah-Fong A."/>
            <person name="Anderson R."/>
            <person name="Badejoko W."/>
            <person name="Bittner-Eddy P."/>
            <person name="Boore J.L."/>
            <person name="Chibucos M.C."/>
            <person name="Coates M."/>
            <person name="Dehal P."/>
            <person name="Delehaunty K."/>
            <person name="Dong S."/>
            <person name="Downton P."/>
            <person name="Dumas B."/>
            <person name="Fabro G."/>
            <person name="Fronick C."/>
            <person name="Fuerstenberg S.I."/>
            <person name="Fulton L."/>
            <person name="Gaulin E."/>
            <person name="Govers F."/>
            <person name="Hughes L."/>
            <person name="Humphray S."/>
            <person name="Jiang R.H."/>
            <person name="Judelson H."/>
            <person name="Kamoun S."/>
            <person name="Kyung K."/>
            <person name="Meijer H."/>
            <person name="Minx P."/>
            <person name="Morris P."/>
            <person name="Nelson J."/>
            <person name="Phuntumart V."/>
            <person name="Qutob D."/>
            <person name="Rehmany A."/>
            <person name="Rougon-Cardoso A."/>
            <person name="Ryden P."/>
            <person name="Torto-Alalibo T."/>
            <person name="Studholme D."/>
            <person name="Wang Y."/>
            <person name="Win J."/>
            <person name="Wood J."/>
            <person name="Clifton S.W."/>
            <person name="Rogers J."/>
            <person name="Van den Ackerveken G."/>
            <person name="Jones J.D."/>
            <person name="McDowell J.M."/>
            <person name="Beynon J."/>
            <person name="Tyler B.M."/>
        </authorList>
    </citation>
    <scope>NUCLEOTIDE SEQUENCE [LARGE SCALE GENOMIC DNA]</scope>
    <source>
        <strain evidence="2">Emoy2</strain>
    </source>
</reference>
<keyword evidence="2" id="KW-1185">Reference proteome</keyword>
<dbReference type="AlphaFoldDB" id="M4BBW4"/>
<name>M4BBW4_HYAAE</name>
<accession>M4BBW4</accession>
<proteinExistence type="predicted"/>
<dbReference type="EnsemblProtists" id="HpaT803779">
    <property type="protein sequence ID" value="HpaP803779"/>
    <property type="gene ID" value="HpaG803779"/>
</dbReference>
<evidence type="ECO:0000313" key="2">
    <source>
        <dbReference type="Proteomes" id="UP000011713"/>
    </source>
</evidence>
<organism evidence="1 2">
    <name type="scientific">Hyaloperonospora arabidopsidis (strain Emoy2)</name>
    <name type="common">Downy mildew agent</name>
    <name type="synonym">Peronospora arabidopsidis</name>
    <dbReference type="NCBI Taxonomy" id="559515"/>
    <lineage>
        <taxon>Eukaryota</taxon>
        <taxon>Sar</taxon>
        <taxon>Stramenopiles</taxon>
        <taxon>Oomycota</taxon>
        <taxon>Peronosporomycetes</taxon>
        <taxon>Peronosporales</taxon>
        <taxon>Peronosporaceae</taxon>
        <taxon>Hyaloperonospora</taxon>
    </lineage>
</organism>